<dbReference type="RefSeq" id="WP_103959507.1">
    <property type="nucleotide sequence ID" value="NZ_FNVT01000009.1"/>
</dbReference>
<evidence type="ECO:0000313" key="2">
    <source>
        <dbReference type="EMBL" id="SEG96064.1"/>
    </source>
</evidence>
<proteinExistence type="predicted"/>
<dbReference type="Proteomes" id="UP000236732">
    <property type="component" value="Unassembled WGS sequence"/>
</dbReference>
<accession>A0A1H6EGX5</accession>
<keyword evidence="3" id="KW-1185">Reference proteome</keyword>
<feature type="region of interest" description="Disordered" evidence="1">
    <location>
        <begin position="179"/>
        <end position="200"/>
    </location>
</feature>
<name>A0A1H6EGX5_9ACTN</name>
<gene>
    <name evidence="2" type="ORF">SAMN05444920_109268</name>
</gene>
<reference evidence="2 3" key="1">
    <citation type="submission" date="2016-10" db="EMBL/GenBank/DDBJ databases">
        <authorList>
            <person name="de Groot N.N."/>
        </authorList>
    </citation>
    <scope>NUCLEOTIDE SEQUENCE [LARGE SCALE GENOMIC DNA]</scope>
    <source>
        <strain evidence="2 3">CGMCC 4.7037</strain>
    </source>
</reference>
<evidence type="ECO:0000313" key="3">
    <source>
        <dbReference type="Proteomes" id="UP000236732"/>
    </source>
</evidence>
<sequence length="225" mass="25447">MRSRLAGKVRAHVWNAGDGPTALFQYAVRRLRHHDVLLPGISTLTRLVARERELHDTLVGLLSMQQRSVLELLLKVPPRKKVSDLERWRTGPSKASWPQIVKSLDLAAEIGGAGLGRLELDATVPQRRLDEPARYGLTAHSRQVKKHPASRRLATLPAMAQRREAKTIDDTLQLLMVPSRSARRSGRSSSIPGRPRPRPGWRRRWRCCWRPRGGARTYGCSRCGR</sequence>
<evidence type="ECO:0000256" key="1">
    <source>
        <dbReference type="SAM" id="MobiDB-lite"/>
    </source>
</evidence>
<protein>
    <recommendedName>
        <fullName evidence="4">DUF4158 domain-containing protein</fullName>
    </recommendedName>
</protein>
<dbReference type="AlphaFoldDB" id="A0A1H6EGX5"/>
<dbReference type="EMBL" id="FNVT01000009">
    <property type="protein sequence ID" value="SEG96064.1"/>
    <property type="molecule type" value="Genomic_DNA"/>
</dbReference>
<dbReference type="OrthoDB" id="3538665at2"/>
<evidence type="ECO:0008006" key="4">
    <source>
        <dbReference type="Google" id="ProtNLM"/>
    </source>
</evidence>
<organism evidence="2 3">
    <name type="scientific">Nonomuraea solani</name>
    <dbReference type="NCBI Taxonomy" id="1144553"/>
    <lineage>
        <taxon>Bacteria</taxon>
        <taxon>Bacillati</taxon>
        <taxon>Actinomycetota</taxon>
        <taxon>Actinomycetes</taxon>
        <taxon>Streptosporangiales</taxon>
        <taxon>Streptosporangiaceae</taxon>
        <taxon>Nonomuraea</taxon>
    </lineage>
</organism>